<proteinExistence type="predicted"/>
<comment type="caution">
    <text evidence="1">The sequence shown here is derived from an EMBL/GenBank/DDBJ whole genome shotgun (WGS) entry which is preliminary data.</text>
</comment>
<evidence type="ECO:0000313" key="1">
    <source>
        <dbReference type="EMBL" id="MBB6436129.1"/>
    </source>
</evidence>
<gene>
    <name evidence="1" type="ORF">HNQ79_002592</name>
</gene>
<organism evidence="1 2">
    <name type="scientific">Streptomyces candidus</name>
    <dbReference type="NCBI Taxonomy" id="67283"/>
    <lineage>
        <taxon>Bacteria</taxon>
        <taxon>Bacillati</taxon>
        <taxon>Actinomycetota</taxon>
        <taxon>Actinomycetes</taxon>
        <taxon>Kitasatosporales</taxon>
        <taxon>Streptomycetaceae</taxon>
        <taxon>Streptomyces</taxon>
    </lineage>
</organism>
<dbReference type="AlphaFoldDB" id="A0A7X0HGN0"/>
<keyword evidence="2" id="KW-1185">Reference proteome</keyword>
<sequence>MEERLPDPVISRAGFDGAGPEQEALLADSVGLALCW</sequence>
<accession>A0A7X0HGN0</accession>
<reference evidence="1 2" key="1">
    <citation type="submission" date="2020-08" db="EMBL/GenBank/DDBJ databases">
        <title>Genomic Encyclopedia of Type Strains, Phase IV (KMG-IV): sequencing the most valuable type-strain genomes for metagenomic binning, comparative biology and taxonomic classification.</title>
        <authorList>
            <person name="Goeker M."/>
        </authorList>
    </citation>
    <scope>NUCLEOTIDE SEQUENCE [LARGE SCALE GENOMIC DNA]</scope>
    <source>
        <strain evidence="1 2">DSM 40141</strain>
    </source>
</reference>
<protein>
    <submittedName>
        <fullName evidence="1">Uncharacterized protein</fullName>
    </submittedName>
</protein>
<dbReference type="EMBL" id="JACHEM010000005">
    <property type="protein sequence ID" value="MBB6436129.1"/>
    <property type="molecule type" value="Genomic_DNA"/>
</dbReference>
<evidence type="ECO:0000313" key="2">
    <source>
        <dbReference type="Proteomes" id="UP000540423"/>
    </source>
</evidence>
<dbReference type="Proteomes" id="UP000540423">
    <property type="component" value="Unassembled WGS sequence"/>
</dbReference>
<name>A0A7X0HGN0_9ACTN</name>